<dbReference type="Pfam" id="PF20431">
    <property type="entry name" value="E_motif"/>
    <property type="match status" value="1"/>
</dbReference>
<dbReference type="AlphaFoldDB" id="A0AAE1M9H3"/>
<reference evidence="3" key="1">
    <citation type="submission" date="2023-10" db="EMBL/GenBank/DDBJ databases">
        <title>Chromosome-level genome of the transformable northern wattle, Acacia crassicarpa.</title>
        <authorList>
            <person name="Massaro I."/>
            <person name="Sinha N.R."/>
            <person name="Poethig S."/>
            <person name="Leichty A.R."/>
        </authorList>
    </citation>
    <scope>NUCLEOTIDE SEQUENCE</scope>
    <source>
        <strain evidence="3">Acra3RX</strain>
        <tissue evidence="3">Leaf</tissue>
    </source>
</reference>
<evidence type="ECO:0000313" key="4">
    <source>
        <dbReference type="Proteomes" id="UP001293593"/>
    </source>
</evidence>
<keyword evidence="1" id="KW-0677">Repeat</keyword>
<name>A0AAE1M9H3_9FABA</name>
<evidence type="ECO:0000256" key="2">
    <source>
        <dbReference type="PROSITE-ProRule" id="PRU00708"/>
    </source>
</evidence>
<gene>
    <name evidence="3" type="ORF">QN277_006536</name>
</gene>
<proteinExistence type="predicted"/>
<evidence type="ECO:0000313" key="3">
    <source>
        <dbReference type="EMBL" id="KAK4256869.1"/>
    </source>
</evidence>
<evidence type="ECO:0008006" key="5">
    <source>
        <dbReference type="Google" id="ProtNLM"/>
    </source>
</evidence>
<dbReference type="PANTHER" id="PTHR47926">
    <property type="entry name" value="PENTATRICOPEPTIDE REPEAT-CONTAINING PROTEIN"/>
    <property type="match status" value="1"/>
</dbReference>
<dbReference type="GO" id="GO:0009451">
    <property type="term" value="P:RNA modification"/>
    <property type="evidence" value="ECO:0007669"/>
    <property type="project" value="InterPro"/>
</dbReference>
<organism evidence="3 4">
    <name type="scientific">Acacia crassicarpa</name>
    <name type="common">northern wattle</name>
    <dbReference type="NCBI Taxonomy" id="499986"/>
    <lineage>
        <taxon>Eukaryota</taxon>
        <taxon>Viridiplantae</taxon>
        <taxon>Streptophyta</taxon>
        <taxon>Embryophyta</taxon>
        <taxon>Tracheophyta</taxon>
        <taxon>Spermatophyta</taxon>
        <taxon>Magnoliopsida</taxon>
        <taxon>eudicotyledons</taxon>
        <taxon>Gunneridae</taxon>
        <taxon>Pentapetalae</taxon>
        <taxon>rosids</taxon>
        <taxon>fabids</taxon>
        <taxon>Fabales</taxon>
        <taxon>Fabaceae</taxon>
        <taxon>Caesalpinioideae</taxon>
        <taxon>mimosoid clade</taxon>
        <taxon>Acacieae</taxon>
        <taxon>Acacia</taxon>
    </lineage>
</organism>
<dbReference type="InterPro" id="IPR046848">
    <property type="entry name" value="E_motif"/>
</dbReference>
<dbReference type="PROSITE" id="PS51375">
    <property type="entry name" value="PPR"/>
    <property type="match status" value="2"/>
</dbReference>
<keyword evidence="4" id="KW-1185">Reference proteome</keyword>
<dbReference type="Gene3D" id="1.25.40.10">
    <property type="entry name" value="Tetratricopeptide repeat domain"/>
    <property type="match status" value="3"/>
</dbReference>
<dbReference type="EMBL" id="JAWXYG010000012">
    <property type="protein sequence ID" value="KAK4256869.1"/>
    <property type="molecule type" value="Genomic_DNA"/>
</dbReference>
<sequence>MNLLNGIKQCKSIKQLHQLHAYSITSGLLFLHPSPFLNTILHTFASILIPTNNFAKSATFNPSNYALSVFRSIPNPSTFSYNNLIRVHTLLSAPFCALEIFTLLRRLSVPPDFHTFPFVLKACAQLRVLALSQSVHSLAFKFGFVAHLFVLNSLVHVYSTHDRVDDAYQVFAENSYKDVVSYNAMIDGFVKTRQITRALEMFDQMPVRDAVSWGTMIAGYTKANLCSEAIELFNQILDLEIRPDNIALVSVLSACAQLGELEQGKIVHEYITRNGIQVDSFLTTALVDFYAKCGCLETAIAIFNSSTDKHVFTWNAILVGLAMHGKGSFLLDYFYRMNGSGIQPDGVSFLAVLMGCSHAGLVHEARKLFNEMGPVYGISPEAKHYGCMVDMLGRAGLIGEAMELIRGMPYGGDIFVWGGLLGGCRTHGNLEIAKKAAQQVMEIKPEDGGVYSIMANIFAHAEQWDDVVKIRRLLSANKRAKKITALSLIRLNDDHELELDTADSMTSLN</sequence>
<protein>
    <recommendedName>
        <fullName evidence="5">Pentatricopeptide repeat-containing protein</fullName>
    </recommendedName>
</protein>
<feature type="repeat" description="PPR" evidence="2">
    <location>
        <begin position="310"/>
        <end position="344"/>
    </location>
</feature>
<dbReference type="InterPro" id="IPR011990">
    <property type="entry name" value="TPR-like_helical_dom_sf"/>
</dbReference>
<accession>A0AAE1M9H3</accession>
<dbReference type="FunFam" id="1.25.40.10:FF:000090">
    <property type="entry name" value="Pentatricopeptide repeat-containing protein, chloroplastic"/>
    <property type="match status" value="1"/>
</dbReference>
<feature type="repeat" description="PPR" evidence="2">
    <location>
        <begin position="178"/>
        <end position="212"/>
    </location>
</feature>
<dbReference type="InterPro" id="IPR002885">
    <property type="entry name" value="PPR_rpt"/>
</dbReference>
<dbReference type="PANTHER" id="PTHR47926:SF436">
    <property type="entry name" value="PENTATRICOPEPTIDE REPEAT-CONTAINING PROTEIN ELI1, CHLOROPLASTIC-LIKE ISOFORM X2"/>
    <property type="match status" value="1"/>
</dbReference>
<dbReference type="NCBIfam" id="TIGR00756">
    <property type="entry name" value="PPR"/>
    <property type="match status" value="3"/>
</dbReference>
<dbReference type="Pfam" id="PF01535">
    <property type="entry name" value="PPR"/>
    <property type="match status" value="6"/>
</dbReference>
<dbReference type="Proteomes" id="UP001293593">
    <property type="component" value="Unassembled WGS sequence"/>
</dbReference>
<comment type="caution">
    <text evidence="3">The sequence shown here is derived from an EMBL/GenBank/DDBJ whole genome shotgun (WGS) entry which is preliminary data.</text>
</comment>
<dbReference type="Pfam" id="PF13041">
    <property type="entry name" value="PPR_2"/>
    <property type="match status" value="1"/>
</dbReference>
<evidence type="ECO:0000256" key="1">
    <source>
        <dbReference type="ARBA" id="ARBA00022737"/>
    </source>
</evidence>
<dbReference type="FunFam" id="1.25.40.10:FF:000348">
    <property type="entry name" value="Pentatricopeptide repeat-containing protein chloroplastic"/>
    <property type="match status" value="1"/>
</dbReference>
<dbReference type="GO" id="GO:0003723">
    <property type="term" value="F:RNA binding"/>
    <property type="evidence" value="ECO:0007669"/>
    <property type="project" value="InterPro"/>
</dbReference>
<dbReference type="InterPro" id="IPR046960">
    <property type="entry name" value="PPR_At4g14850-like_plant"/>
</dbReference>